<protein>
    <recommendedName>
        <fullName evidence="3">TIR domain-containing protein</fullName>
    </recommendedName>
</protein>
<sequence length="267" mass="31277">MYRGFNIQCADYEIQNNYYKIGSEIQNAKKEEIKIKFQKYLIDNETLSGNDIMNEWFPKNDYHIFLSHSHKDLKLALGIAGVLKEVHNLNVFVDSNVWLNSNDLLKIIDNEFCKNIDSPTYNYDARNYSTSHVHMMLMNSLNSTINTSEALFFLNTPNSISAKEVIRQETFSPWIFAEIETSKIINKITPERLFRKTKMFSDFEKGYVALNESSDRELQISYELELGHLTELSSSEFEEWVNSKFISPENALDNLYDYKKLRNILIK</sequence>
<evidence type="ECO:0008006" key="3">
    <source>
        <dbReference type="Google" id="ProtNLM"/>
    </source>
</evidence>
<reference evidence="1 2" key="1">
    <citation type="submission" date="2017-01" db="EMBL/GenBank/DDBJ databases">
        <authorList>
            <person name="Mah S.A."/>
            <person name="Swanson W.J."/>
            <person name="Moy G.W."/>
            <person name="Vacquier V.D."/>
        </authorList>
    </citation>
    <scope>NUCLEOTIDE SEQUENCE [LARGE SCALE GENOMIC DNA]</scope>
    <source>
        <strain evidence="1 2">DSM 18014</strain>
    </source>
</reference>
<dbReference type="RefSeq" id="WP_076390468.1">
    <property type="nucleotide sequence ID" value="NZ_FTOV01000001.1"/>
</dbReference>
<evidence type="ECO:0000313" key="2">
    <source>
        <dbReference type="Proteomes" id="UP000185781"/>
    </source>
</evidence>
<dbReference type="AlphaFoldDB" id="A0A1N7KQP3"/>
<dbReference type="EMBL" id="FTOV01000001">
    <property type="protein sequence ID" value="SIS63874.1"/>
    <property type="molecule type" value="Genomic_DNA"/>
</dbReference>
<organism evidence="1 2">
    <name type="scientific">Chryseobacterium gambrini</name>
    <dbReference type="NCBI Taxonomy" id="373672"/>
    <lineage>
        <taxon>Bacteria</taxon>
        <taxon>Pseudomonadati</taxon>
        <taxon>Bacteroidota</taxon>
        <taxon>Flavobacteriia</taxon>
        <taxon>Flavobacteriales</taxon>
        <taxon>Weeksellaceae</taxon>
        <taxon>Chryseobacterium group</taxon>
        <taxon>Chryseobacterium</taxon>
    </lineage>
</organism>
<evidence type="ECO:0000313" key="1">
    <source>
        <dbReference type="EMBL" id="SIS63874.1"/>
    </source>
</evidence>
<gene>
    <name evidence="1" type="ORF">SAMN05421785_101666</name>
</gene>
<dbReference type="OrthoDB" id="6971689at2"/>
<name>A0A1N7KQP3_9FLAO</name>
<proteinExistence type="predicted"/>
<dbReference type="STRING" id="373672.SAMN05421785_101666"/>
<accession>A0A1N7KQP3</accession>
<dbReference type="Proteomes" id="UP000185781">
    <property type="component" value="Unassembled WGS sequence"/>
</dbReference>